<feature type="domain" description="Tyrosine specific protein phosphatases" evidence="6">
    <location>
        <begin position="71"/>
        <end position="129"/>
    </location>
</feature>
<dbReference type="GO" id="GO:0017017">
    <property type="term" value="F:MAP kinase tyrosine/serine/threonine phosphatase activity"/>
    <property type="evidence" value="ECO:0007669"/>
    <property type="project" value="TreeGrafter"/>
</dbReference>
<protein>
    <recommendedName>
        <fullName evidence="2">protein-tyrosine-phosphatase</fullName>
        <ecNumber evidence="2">3.1.3.48</ecNumber>
    </recommendedName>
</protein>
<dbReference type="PRINTS" id="PR01908">
    <property type="entry name" value="ADSPHPHTASE"/>
</dbReference>
<evidence type="ECO:0000259" key="5">
    <source>
        <dbReference type="PROSITE" id="PS50054"/>
    </source>
</evidence>
<dbReference type="AlphaFoldDB" id="C1FFQ5"/>
<dbReference type="PROSITE" id="PS50056">
    <property type="entry name" value="TYR_PHOSPHATASE_2"/>
    <property type="match status" value="1"/>
</dbReference>
<evidence type="ECO:0000256" key="4">
    <source>
        <dbReference type="ARBA" id="ARBA00022912"/>
    </source>
</evidence>
<dbReference type="STRING" id="296587.C1FFQ5"/>
<evidence type="ECO:0000313" key="7">
    <source>
        <dbReference type="EMBL" id="ACO69413.1"/>
    </source>
</evidence>
<keyword evidence="4" id="KW-0904">Protein phosphatase</keyword>
<dbReference type="CDD" id="cd14498">
    <property type="entry name" value="DSP"/>
    <property type="match status" value="1"/>
</dbReference>
<dbReference type="InterPro" id="IPR020422">
    <property type="entry name" value="TYR_PHOSPHATASE_DUAL_dom"/>
</dbReference>
<feature type="non-terminal residue" evidence="7">
    <location>
        <position position="1"/>
    </location>
</feature>
<dbReference type="PANTHER" id="PTHR10159">
    <property type="entry name" value="DUAL SPECIFICITY PROTEIN PHOSPHATASE"/>
    <property type="match status" value="1"/>
</dbReference>
<dbReference type="PANTHER" id="PTHR10159:SF511">
    <property type="entry name" value="DUAL SPECIFICITY PROTEIN PHOSPHATASE 1"/>
    <property type="match status" value="1"/>
</dbReference>
<proteinExistence type="inferred from homology"/>
<dbReference type="eggNOG" id="KOG1716">
    <property type="taxonomic scope" value="Eukaryota"/>
</dbReference>
<keyword evidence="3" id="KW-0378">Hydrolase</keyword>
<dbReference type="PROSITE" id="PS00383">
    <property type="entry name" value="TYR_PHOSPHATASE_1"/>
    <property type="match status" value="1"/>
</dbReference>
<dbReference type="OMA" id="CAYLMWK"/>
<dbReference type="GO" id="GO:0005737">
    <property type="term" value="C:cytoplasm"/>
    <property type="evidence" value="ECO:0007669"/>
    <property type="project" value="TreeGrafter"/>
</dbReference>
<evidence type="ECO:0000256" key="1">
    <source>
        <dbReference type="ARBA" id="ARBA00008601"/>
    </source>
</evidence>
<dbReference type="OrthoDB" id="10252009at2759"/>
<dbReference type="GeneID" id="8245788"/>
<dbReference type="EMBL" id="CP001575">
    <property type="protein sequence ID" value="ACO69413.1"/>
    <property type="molecule type" value="Genomic_DNA"/>
</dbReference>
<accession>C1FFQ5</accession>
<dbReference type="Pfam" id="PF00782">
    <property type="entry name" value="DSPc"/>
    <property type="match status" value="1"/>
</dbReference>
<dbReference type="InterPro" id="IPR000387">
    <property type="entry name" value="Tyr_Pase_dom"/>
</dbReference>
<evidence type="ECO:0000259" key="6">
    <source>
        <dbReference type="PROSITE" id="PS50056"/>
    </source>
</evidence>
<dbReference type="SMART" id="SM00195">
    <property type="entry name" value="DSPc"/>
    <property type="match status" value="1"/>
</dbReference>
<name>C1FFQ5_MICCC</name>
<dbReference type="GO" id="GO:0008330">
    <property type="term" value="F:protein tyrosine/threonine phosphatase activity"/>
    <property type="evidence" value="ECO:0007669"/>
    <property type="project" value="TreeGrafter"/>
</dbReference>
<dbReference type="RefSeq" id="XP_002508155.1">
    <property type="nucleotide sequence ID" value="XM_002508109.1"/>
</dbReference>
<comment type="similarity">
    <text evidence="1">Belongs to the protein-tyrosine phosphatase family. Non-receptor class dual specificity subfamily.</text>
</comment>
<evidence type="ECO:0000256" key="2">
    <source>
        <dbReference type="ARBA" id="ARBA00013064"/>
    </source>
</evidence>
<keyword evidence="8" id="KW-1185">Reference proteome</keyword>
<dbReference type="SUPFAM" id="SSF52799">
    <property type="entry name" value="(Phosphotyrosine protein) phosphatases II"/>
    <property type="match status" value="1"/>
</dbReference>
<dbReference type="Proteomes" id="UP000002009">
    <property type="component" value="Chromosome 8"/>
</dbReference>
<dbReference type="PROSITE" id="PS50054">
    <property type="entry name" value="TYR_PHOSPHATASE_DUAL"/>
    <property type="match status" value="1"/>
</dbReference>
<organism evidence="7 8">
    <name type="scientific">Micromonas commoda (strain RCC299 / NOUM17 / CCMP2709)</name>
    <name type="common">Picoplanktonic green alga</name>
    <dbReference type="NCBI Taxonomy" id="296587"/>
    <lineage>
        <taxon>Eukaryota</taxon>
        <taxon>Viridiplantae</taxon>
        <taxon>Chlorophyta</taxon>
        <taxon>Mamiellophyceae</taxon>
        <taxon>Mamiellales</taxon>
        <taxon>Mamiellaceae</taxon>
        <taxon>Micromonas</taxon>
    </lineage>
</organism>
<dbReference type="GO" id="GO:0033550">
    <property type="term" value="F:MAP kinase tyrosine phosphatase activity"/>
    <property type="evidence" value="ECO:0007669"/>
    <property type="project" value="TreeGrafter"/>
</dbReference>
<dbReference type="GO" id="GO:0043409">
    <property type="term" value="P:negative regulation of MAPK cascade"/>
    <property type="evidence" value="ECO:0007669"/>
    <property type="project" value="TreeGrafter"/>
</dbReference>
<dbReference type="InParanoid" id="C1FFQ5"/>
<evidence type="ECO:0000256" key="3">
    <source>
        <dbReference type="ARBA" id="ARBA00022801"/>
    </source>
</evidence>
<dbReference type="Gene3D" id="3.90.190.10">
    <property type="entry name" value="Protein tyrosine phosphatase superfamily"/>
    <property type="match status" value="1"/>
</dbReference>
<feature type="domain" description="Tyrosine-protein phosphatase" evidence="5">
    <location>
        <begin position="9"/>
        <end position="150"/>
    </location>
</feature>
<dbReference type="InterPro" id="IPR000340">
    <property type="entry name" value="Dual-sp_phosphatase_cat-dom"/>
</dbReference>
<dbReference type="KEGG" id="mis:MICPUN_84177"/>
<reference evidence="7 8" key="1">
    <citation type="journal article" date="2009" name="Science">
        <title>Green evolution and dynamic adaptations revealed by genomes of the marine picoeukaryotes Micromonas.</title>
        <authorList>
            <person name="Worden A.Z."/>
            <person name="Lee J.H."/>
            <person name="Mock T."/>
            <person name="Rouze P."/>
            <person name="Simmons M.P."/>
            <person name="Aerts A.L."/>
            <person name="Allen A.E."/>
            <person name="Cuvelier M.L."/>
            <person name="Derelle E."/>
            <person name="Everett M.V."/>
            <person name="Foulon E."/>
            <person name="Grimwood J."/>
            <person name="Gundlach H."/>
            <person name="Henrissat B."/>
            <person name="Napoli C."/>
            <person name="McDonald S.M."/>
            <person name="Parker M.S."/>
            <person name="Rombauts S."/>
            <person name="Salamov A."/>
            <person name="Von Dassow P."/>
            <person name="Badger J.H."/>
            <person name="Coutinho P.M."/>
            <person name="Demir E."/>
            <person name="Dubchak I."/>
            <person name="Gentemann C."/>
            <person name="Eikrem W."/>
            <person name="Gready J.E."/>
            <person name="John U."/>
            <person name="Lanier W."/>
            <person name="Lindquist E.A."/>
            <person name="Lucas S."/>
            <person name="Mayer K.F."/>
            <person name="Moreau H."/>
            <person name="Not F."/>
            <person name="Otillar R."/>
            <person name="Panaud O."/>
            <person name="Pangilinan J."/>
            <person name="Paulsen I."/>
            <person name="Piegu B."/>
            <person name="Poliakov A."/>
            <person name="Robbens S."/>
            <person name="Schmutz J."/>
            <person name="Toulza E."/>
            <person name="Wyss T."/>
            <person name="Zelensky A."/>
            <person name="Zhou K."/>
            <person name="Armbrust E.V."/>
            <person name="Bhattacharya D."/>
            <person name="Goodenough U.W."/>
            <person name="Van de Peer Y."/>
            <person name="Grigoriev I.V."/>
        </authorList>
    </citation>
    <scope>NUCLEOTIDE SEQUENCE [LARGE SCALE GENOMIC DNA]</scope>
    <source>
        <strain evidence="8">RCC299 / NOUM17</strain>
    </source>
</reference>
<evidence type="ECO:0000313" key="8">
    <source>
        <dbReference type="Proteomes" id="UP000002009"/>
    </source>
</evidence>
<dbReference type="FunCoup" id="C1FFQ5">
    <property type="interactions" value="1184"/>
</dbReference>
<dbReference type="InterPro" id="IPR016130">
    <property type="entry name" value="Tyr_Pase_AS"/>
</dbReference>
<sequence>AKKVKSDSEPSEVVPDVFLGSIGAAHNREVLERLGITHILTVAGGFEPKFPQSFIYECVDVKDVPEERLSVHFDRCLKFIAKCLLDGGRVLVHCFAGKSRSATVCAAYVMATEGLSLEETLVTIGRKRPAASPNHGFMAQLASFERELNRARTEGRLLGRVQLDARRAASCEELAVKSGEEGEEVVEGTRDE</sequence>
<gene>
    <name evidence="7" type="ORF">MICPUN_84177</name>
</gene>
<dbReference type="InterPro" id="IPR029021">
    <property type="entry name" value="Prot-tyrosine_phosphatase-like"/>
</dbReference>
<dbReference type="EC" id="3.1.3.48" evidence="2"/>